<evidence type="ECO:0000259" key="6">
    <source>
        <dbReference type="Pfam" id="PF08281"/>
    </source>
</evidence>
<gene>
    <name evidence="7" type="ORF">F0Q34_04195</name>
</gene>
<evidence type="ECO:0000313" key="7">
    <source>
        <dbReference type="EMBL" id="KAA2214887.1"/>
    </source>
</evidence>
<keyword evidence="8" id="KW-1185">Reference proteome</keyword>
<keyword evidence="2" id="KW-0805">Transcription regulation</keyword>
<dbReference type="InterPro" id="IPR013324">
    <property type="entry name" value="RNA_pol_sigma_r3/r4-like"/>
</dbReference>
<reference evidence="7 8" key="1">
    <citation type="journal article" date="2015" name="Int. J. Syst. Evol. Microbiol.">
        <title>Roseomonas oryzae sp. nov., isolated from paddy rhizosphere soil.</title>
        <authorList>
            <person name="Ramaprasad E.V."/>
            <person name="Sasikala Ch."/>
            <person name="Ramana Ch.V."/>
        </authorList>
    </citation>
    <scope>NUCLEOTIDE SEQUENCE [LARGE SCALE GENOMIC DNA]</scope>
    <source>
        <strain evidence="7 8">KCTC 42542</strain>
    </source>
</reference>
<dbReference type="InterPro" id="IPR014284">
    <property type="entry name" value="RNA_pol_sigma-70_dom"/>
</dbReference>
<evidence type="ECO:0000259" key="5">
    <source>
        <dbReference type="Pfam" id="PF04542"/>
    </source>
</evidence>
<dbReference type="Pfam" id="PF08281">
    <property type="entry name" value="Sigma70_r4_2"/>
    <property type="match status" value="1"/>
</dbReference>
<dbReference type="Proteomes" id="UP000322110">
    <property type="component" value="Unassembled WGS sequence"/>
</dbReference>
<evidence type="ECO:0000256" key="1">
    <source>
        <dbReference type="ARBA" id="ARBA00010641"/>
    </source>
</evidence>
<keyword evidence="3" id="KW-0731">Sigma factor</keyword>
<evidence type="ECO:0000256" key="4">
    <source>
        <dbReference type="ARBA" id="ARBA00023163"/>
    </source>
</evidence>
<dbReference type="InterPro" id="IPR013325">
    <property type="entry name" value="RNA_pol_sigma_r2"/>
</dbReference>
<evidence type="ECO:0000256" key="3">
    <source>
        <dbReference type="ARBA" id="ARBA00023082"/>
    </source>
</evidence>
<dbReference type="InterPro" id="IPR039425">
    <property type="entry name" value="RNA_pol_sigma-70-like"/>
</dbReference>
<feature type="domain" description="RNA polymerase sigma factor 70 region 4 type 2" evidence="6">
    <location>
        <begin position="102"/>
        <end position="152"/>
    </location>
</feature>
<organism evidence="7 8">
    <name type="scientific">Teichococcus oryzae</name>
    <dbReference type="NCBI Taxonomy" id="1608942"/>
    <lineage>
        <taxon>Bacteria</taxon>
        <taxon>Pseudomonadati</taxon>
        <taxon>Pseudomonadota</taxon>
        <taxon>Alphaproteobacteria</taxon>
        <taxon>Acetobacterales</taxon>
        <taxon>Roseomonadaceae</taxon>
        <taxon>Roseomonas</taxon>
    </lineage>
</organism>
<dbReference type="SUPFAM" id="SSF88946">
    <property type="entry name" value="Sigma2 domain of RNA polymerase sigma factors"/>
    <property type="match status" value="1"/>
</dbReference>
<dbReference type="EMBL" id="VUKA01000001">
    <property type="protein sequence ID" value="KAA2214887.1"/>
    <property type="molecule type" value="Genomic_DNA"/>
</dbReference>
<proteinExistence type="inferred from homology"/>
<dbReference type="Gene3D" id="1.10.10.10">
    <property type="entry name" value="Winged helix-like DNA-binding domain superfamily/Winged helix DNA-binding domain"/>
    <property type="match status" value="1"/>
</dbReference>
<dbReference type="GO" id="GO:0003677">
    <property type="term" value="F:DNA binding"/>
    <property type="evidence" value="ECO:0007669"/>
    <property type="project" value="InterPro"/>
</dbReference>
<name>A0A5B2TK53_9PROT</name>
<dbReference type="InterPro" id="IPR007627">
    <property type="entry name" value="RNA_pol_sigma70_r2"/>
</dbReference>
<dbReference type="InterPro" id="IPR036388">
    <property type="entry name" value="WH-like_DNA-bd_sf"/>
</dbReference>
<dbReference type="GO" id="GO:0006352">
    <property type="term" value="P:DNA-templated transcription initiation"/>
    <property type="evidence" value="ECO:0007669"/>
    <property type="project" value="InterPro"/>
</dbReference>
<protein>
    <submittedName>
        <fullName evidence="7">Sigma-70 family RNA polymerase sigma factor</fullName>
    </submittedName>
</protein>
<comment type="caution">
    <text evidence="7">The sequence shown here is derived from an EMBL/GenBank/DDBJ whole genome shotgun (WGS) entry which is preliminary data.</text>
</comment>
<dbReference type="GO" id="GO:0016987">
    <property type="term" value="F:sigma factor activity"/>
    <property type="evidence" value="ECO:0007669"/>
    <property type="project" value="UniProtKB-KW"/>
</dbReference>
<feature type="domain" description="RNA polymerase sigma-70 region 2" evidence="5">
    <location>
        <begin position="10"/>
        <end position="74"/>
    </location>
</feature>
<dbReference type="Pfam" id="PF04542">
    <property type="entry name" value="Sigma70_r2"/>
    <property type="match status" value="1"/>
</dbReference>
<dbReference type="AlphaFoldDB" id="A0A5B2TK53"/>
<dbReference type="CDD" id="cd06171">
    <property type="entry name" value="Sigma70_r4"/>
    <property type="match status" value="1"/>
</dbReference>
<dbReference type="NCBIfam" id="TIGR02937">
    <property type="entry name" value="sigma70-ECF"/>
    <property type="match status" value="1"/>
</dbReference>
<dbReference type="OrthoDB" id="9803470at2"/>
<dbReference type="InterPro" id="IPR013249">
    <property type="entry name" value="RNA_pol_sigma70_r4_t2"/>
</dbReference>
<accession>A0A5B2TK53</accession>
<dbReference type="RefSeq" id="WP_149810841.1">
    <property type="nucleotide sequence ID" value="NZ_VUKA01000001.1"/>
</dbReference>
<sequence length="187" mass="21009">MSLIDREILACLPDLRAYARSLTRDRDAADDLVQEAVLRMLSSANRYQHGTHFRAWAFTILRNRFLNDFATRQRQQRHAGEDALGRVAVAAQQEEGLEVVDLRRIFHELPEEHRSILALVAGSGLPYEEVAKVLSCAVGTVKSRVHRARGALVRLILAQHMAMQPVPVRFSAAKRAAPVRRRTDPAA</sequence>
<dbReference type="SUPFAM" id="SSF88659">
    <property type="entry name" value="Sigma3 and sigma4 domains of RNA polymerase sigma factors"/>
    <property type="match status" value="1"/>
</dbReference>
<evidence type="ECO:0000313" key="8">
    <source>
        <dbReference type="Proteomes" id="UP000322110"/>
    </source>
</evidence>
<dbReference type="Gene3D" id="1.10.1740.10">
    <property type="match status" value="1"/>
</dbReference>
<dbReference type="PANTHER" id="PTHR43133:SF25">
    <property type="entry name" value="RNA POLYMERASE SIGMA FACTOR RFAY-RELATED"/>
    <property type="match status" value="1"/>
</dbReference>
<dbReference type="PANTHER" id="PTHR43133">
    <property type="entry name" value="RNA POLYMERASE ECF-TYPE SIGMA FACTO"/>
    <property type="match status" value="1"/>
</dbReference>
<keyword evidence="4" id="KW-0804">Transcription</keyword>
<evidence type="ECO:0000256" key="2">
    <source>
        <dbReference type="ARBA" id="ARBA00023015"/>
    </source>
</evidence>
<comment type="similarity">
    <text evidence="1">Belongs to the sigma-70 factor family. ECF subfamily.</text>
</comment>